<dbReference type="Proteomes" id="UP001153069">
    <property type="component" value="Unassembled WGS sequence"/>
</dbReference>
<keyword evidence="3" id="KW-1185">Reference proteome</keyword>
<evidence type="ECO:0000313" key="2">
    <source>
        <dbReference type="EMBL" id="CAB9530641.1"/>
    </source>
</evidence>
<dbReference type="SUPFAM" id="SSF47592">
    <property type="entry name" value="SWIB/MDM2 domain"/>
    <property type="match status" value="1"/>
</dbReference>
<reference evidence="2" key="1">
    <citation type="submission" date="2020-06" db="EMBL/GenBank/DDBJ databases">
        <authorList>
            <consortium name="Plant Systems Biology data submission"/>
        </authorList>
    </citation>
    <scope>NUCLEOTIDE SEQUENCE</scope>
    <source>
        <strain evidence="2">D6</strain>
    </source>
</reference>
<feature type="compositionally biased region" description="Basic residues" evidence="1">
    <location>
        <begin position="218"/>
        <end position="230"/>
    </location>
</feature>
<feature type="compositionally biased region" description="Low complexity" evidence="1">
    <location>
        <begin position="390"/>
        <end position="401"/>
    </location>
</feature>
<feature type="region of interest" description="Disordered" evidence="1">
    <location>
        <begin position="144"/>
        <end position="163"/>
    </location>
</feature>
<gene>
    <name evidence="2" type="ORF">SEMRO_2973_G341250.1</name>
</gene>
<proteinExistence type="predicted"/>
<dbReference type="OrthoDB" id="10251073at2759"/>
<feature type="compositionally biased region" description="Low complexity" evidence="1">
    <location>
        <begin position="144"/>
        <end position="153"/>
    </location>
</feature>
<dbReference type="Gene3D" id="1.10.245.10">
    <property type="entry name" value="SWIB/MDM2 domain"/>
    <property type="match status" value="1"/>
</dbReference>
<dbReference type="EMBL" id="CAICTM010002971">
    <property type="protein sequence ID" value="CAB9530641.1"/>
    <property type="molecule type" value="Genomic_DNA"/>
</dbReference>
<feature type="compositionally biased region" description="Low complexity" evidence="1">
    <location>
        <begin position="367"/>
        <end position="381"/>
    </location>
</feature>
<comment type="caution">
    <text evidence="2">The sequence shown here is derived from an EMBL/GenBank/DDBJ whole genome shotgun (WGS) entry which is preliminary data.</text>
</comment>
<organism evidence="2 3">
    <name type="scientific">Seminavis robusta</name>
    <dbReference type="NCBI Taxonomy" id="568900"/>
    <lineage>
        <taxon>Eukaryota</taxon>
        <taxon>Sar</taxon>
        <taxon>Stramenopiles</taxon>
        <taxon>Ochrophyta</taxon>
        <taxon>Bacillariophyta</taxon>
        <taxon>Bacillariophyceae</taxon>
        <taxon>Bacillariophycidae</taxon>
        <taxon>Naviculales</taxon>
        <taxon>Naviculaceae</taxon>
        <taxon>Seminavis</taxon>
    </lineage>
</organism>
<accession>A0A9N8F3H1</accession>
<feature type="compositionally biased region" description="Polar residues" evidence="1">
    <location>
        <begin position="448"/>
        <end position="461"/>
    </location>
</feature>
<feature type="region of interest" description="Disordered" evidence="1">
    <location>
        <begin position="355"/>
        <end position="405"/>
    </location>
</feature>
<protein>
    <submittedName>
        <fullName evidence="2">Uncharacterized protein</fullName>
    </submittedName>
</protein>
<feature type="region of interest" description="Disordered" evidence="1">
    <location>
        <begin position="192"/>
        <end position="251"/>
    </location>
</feature>
<feature type="region of interest" description="Disordered" evidence="1">
    <location>
        <begin position="443"/>
        <end position="463"/>
    </location>
</feature>
<sequence>MSSPSPDKDDDNKKKSQTIMAGISRLDEIWRQHLDQYRKVDDLEKRVDEHAKRLRRRVVNLLETQPTHRLSHLRLFVSHEERSVASDAVVSIHNDASGTTGVSQKWTLTVEGKLLIGHLDHASAEAFDQALRDKFQERHGVSATHSSLALATSQNVSQTCPTEEEEPVKAAIFTHFFDKMVVQFQSLFQPEEATASEEAPEGLVTPAKPAAPAASTNNKKKSRSAAKRQKTATQQQQQQEADDVEPSNLTYSDPTEFIWNKTITTITNAKANQAAGITTQTTTKDAHAFLVHYDSPTVPSAKMKLYGAIATVQVYPSRGPEHRYKPSKEFAKAFFPKHWSDVTPPVLPTTAIAQAKKADQEVAESADTTTTTTTDNNNETTPKSKKRGAPSTTTTSSPTVPANQLGPHALENEIHVPTSLTMDDILTSLFTYIQDHKLVGPDAAPSSVLEQETPSATNNDDPTLIHNDAKLKALFQCDSMHFHELSTLLTQKRLITLLPKPAPIVLKYVMTTKKKQTNETSHSNNTEEEDEEEEVAPMTMDLHNDVYVPNFFPYRARECLRRIKRREMDYTASRTKARYLLMASRAKDEATVKNKLEEAICGRTLECGWHVLASLAKSAPPHSEARATAQTDAKICHLLTEVEQAQRAAQDAWELVEWCQNAAAEEAPATKPADSMEVDSAVGVATKDEGAHETLV</sequence>
<evidence type="ECO:0000313" key="3">
    <source>
        <dbReference type="Proteomes" id="UP001153069"/>
    </source>
</evidence>
<dbReference type="InterPro" id="IPR036885">
    <property type="entry name" value="SWIB_MDM2_dom_sf"/>
</dbReference>
<feature type="compositionally biased region" description="Low complexity" evidence="1">
    <location>
        <begin position="205"/>
        <end position="217"/>
    </location>
</feature>
<feature type="region of interest" description="Disordered" evidence="1">
    <location>
        <begin position="514"/>
        <end position="534"/>
    </location>
</feature>
<name>A0A9N8F3H1_9STRA</name>
<dbReference type="AlphaFoldDB" id="A0A9N8F3H1"/>
<evidence type="ECO:0000256" key="1">
    <source>
        <dbReference type="SAM" id="MobiDB-lite"/>
    </source>
</evidence>